<keyword evidence="2" id="KW-1185">Reference proteome</keyword>
<organism evidence="1 2">
    <name type="scientific">Scleroderma citrinum Foug A</name>
    <dbReference type="NCBI Taxonomy" id="1036808"/>
    <lineage>
        <taxon>Eukaryota</taxon>
        <taxon>Fungi</taxon>
        <taxon>Dikarya</taxon>
        <taxon>Basidiomycota</taxon>
        <taxon>Agaricomycotina</taxon>
        <taxon>Agaricomycetes</taxon>
        <taxon>Agaricomycetidae</taxon>
        <taxon>Boletales</taxon>
        <taxon>Sclerodermatineae</taxon>
        <taxon>Sclerodermataceae</taxon>
        <taxon>Scleroderma</taxon>
    </lineage>
</organism>
<name>A0A0C3DJL9_9AGAM</name>
<dbReference type="EMBL" id="KN822115">
    <property type="protein sequence ID" value="KIM56534.1"/>
    <property type="molecule type" value="Genomic_DNA"/>
</dbReference>
<dbReference type="Proteomes" id="UP000053989">
    <property type="component" value="Unassembled WGS sequence"/>
</dbReference>
<protein>
    <submittedName>
        <fullName evidence="1">Uncharacterized protein</fullName>
    </submittedName>
</protein>
<reference evidence="2" key="2">
    <citation type="submission" date="2015-01" db="EMBL/GenBank/DDBJ databases">
        <title>Evolutionary Origins and Diversification of the Mycorrhizal Mutualists.</title>
        <authorList>
            <consortium name="DOE Joint Genome Institute"/>
            <consortium name="Mycorrhizal Genomics Consortium"/>
            <person name="Kohler A."/>
            <person name="Kuo A."/>
            <person name="Nagy L.G."/>
            <person name="Floudas D."/>
            <person name="Copeland A."/>
            <person name="Barry K.W."/>
            <person name="Cichocki N."/>
            <person name="Veneault-Fourrey C."/>
            <person name="LaButti K."/>
            <person name="Lindquist E.A."/>
            <person name="Lipzen A."/>
            <person name="Lundell T."/>
            <person name="Morin E."/>
            <person name="Murat C."/>
            <person name="Riley R."/>
            <person name="Ohm R."/>
            <person name="Sun H."/>
            <person name="Tunlid A."/>
            <person name="Henrissat B."/>
            <person name="Grigoriev I.V."/>
            <person name="Hibbett D.S."/>
            <person name="Martin F."/>
        </authorList>
    </citation>
    <scope>NUCLEOTIDE SEQUENCE [LARGE SCALE GENOMIC DNA]</scope>
    <source>
        <strain evidence="2">Foug A</strain>
    </source>
</reference>
<proteinExistence type="predicted"/>
<gene>
    <name evidence="1" type="ORF">SCLCIDRAFT_1220341</name>
</gene>
<accession>A0A0C3DJL9</accession>
<evidence type="ECO:0000313" key="2">
    <source>
        <dbReference type="Proteomes" id="UP000053989"/>
    </source>
</evidence>
<dbReference type="AlphaFoldDB" id="A0A0C3DJL9"/>
<sequence length="70" mass="7950">MYELRAHGRSLNFTSRPPRMLLPKDTLCLRTVDNTVPCCTVPTQTPPIPIPRSVVTDMVRICTPLVRWST</sequence>
<dbReference type="HOGENOM" id="CLU_2759272_0_0_1"/>
<reference evidence="1 2" key="1">
    <citation type="submission" date="2014-04" db="EMBL/GenBank/DDBJ databases">
        <authorList>
            <consortium name="DOE Joint Genome Institute"/>
            <person name="Kuo A."/>
            <person name="Kohler A."/>
            <person name="Nagy L.G."/>
            <person name="Floudas D."/>
            <person name="Copeland A."/>
            <person name="Barry K.W."/>
            <person name="Cichocki N."/>
            <person name="Veneault-Fourrey C."/>
            <person name="LaButti K."/>
            <person name="Lindquist E.A."/>
            <person name="Lipzen A."/>
            <person name="Lundell T."/>
            <person name="Morin E."/>
            <person name="Murat C."/>
            <person name="Sun H."/>
            <person name="Tunlid A."/>
            <person name="Henrissat B."/>
            <person name="Grigoriev I.V."/>
            <person name="Hibbett D.S."/>
            <person name="Martin F."/>
            <person name="Nordberg H.P."/>
            <person name="Cantor M.N."/>
            <person name="Hua S.X."/>
        </authorList>
    </citation>
    <scope>NUCLEOTIDE SEQUENCE [LARGE SCALE GENOMIC DNA]</scope>
    <source>
        <strain evidence="1 2">Foug A</strain>
    </source>
</reference>
<evidence type="ECO:0000313" key="1">
    <source>
        <dbReference type="EMBL" id="KIM56534.1"/>
    </source>
</evidence>
<dbReference type="InParanoid" id="A0A0C3DJL9"/>